<evidence type="ECO:0000313" key="1">
    <source>
        <dbReference type="EMBL" id="GFT77402.1"/>
    </source>
</evidence>
<dbReference type="Proteomes" id="UP000887013">
    <property type="component" value="Unassembled WGS sequence"/>
</dbReference>
<accession>A0A8X6PLG2</accession>
<sequence length="102" mass="11958">MQHQGKNLKYPSCPFTRPSLLIAWPIFPRKNFLSPKCLFRVPILRSRIKSGQVSGSGKKVKAAAVRLLMPWRFLYILRPLVLHVRKRDLRFLFHGCPIKVYK</sequence>
<dbReference type="EMBL" id="BMAW01022348">
    <property type="protein sequence ID" value="GFT77402.1"/>
    <property type="molecule type" value="Genomic_DNA"/>
</dbReference>
<reference evidence="1" key="1">
    <citation type="submission" date="2020-08" db="EMBL/GenBank/DDBJ databases">
        <title>Multicomponent nature underlies the extraordinary mechanical properties of spider dragline silk.</title>
        <authorList>
            <person name="Kono N."/>
            <person name="Nakamura H."/>
            <person name="Mori M."/>
            <person name="Yoshida Y."/>
            <person name="Ohtoshi R."/>
            <person name="Malay A.D."/>
            <person name="Moran D.A.P."/>
            <person name="Tomita M."/>
            <person name="Numata K."/>
            <person name="Arakawa K."/>
        </authorList>
    </citation>
    <scope>NUCLEOTIDE SEQUENCE</scope>
</reference>
<name>A0A8X6PLG2_NEPPI</name>
<evidence type="ECO:0000313" key="2">
    <source>
        <dbReference type="Proteomes" id="UP000887013"/>
    </source>
</evidence>
<keyword evidence="2" id="KW-1185">Reference proteome</keyword>
<organism evidence="1 2">
    <name type="scientific">Nephila pilipes</name>
    <name type="common">Giant wood spider</name>
    <name type="synonym">Nephila maculata</name>
    <dbReference type="NCBI Taxonomy" id="299642"/>
    <lineage>
        <taxon>Eukaryota</taxon>
        <taxon>Metazoa</taxon>
        <taxon>Ecdysozoa</taxon>
        <taxon>Arthropoda</taxon>
        <taxon>Chelicerata</taxon>
        <taxon>Arachnida</taxon>
        <taxon>Araneae</taxon>
        <taxon>Araneomorphae</taxon>
        <taxon>Entelegynae</taxon>
        <taxon>Araneoidea</taxon>
        <taxon>Nephilidae</taxon>
        <taxon>Nephila</taxon>
    </lineage>
</organism>
<dbReference type="AlphaFoldDB" id="A0A8X6PLG2"/>
<proteinExistence type="predicted"/>
<protein>
    <submittedName>
        <fullName evidence="1">Uncharacterized protein</fullName>
    </submittedName>
</protein>
<comment type="caution">
    <text evidence="1">The sequence shown here is derived from an EMBL/GenBank/DDBJ whole genome shotgun (WGS) entry which is preliminary data.</text>
</comment>
<gene>
    <name evidence="1" type="ORF">NPIL_469481</name>
</gene>